<comment type="caution">
    <text evidence="2">The sequence shown here is derived from an EMBL/GenBank/DDBJ whole genome shotgun (WGS) entry which is preliminary data.</text>
</comment>
<dbReference type="Proteomes" id="UP000593567">
    <property type="component" value="Unassembled WGS sequence"/>
</dbReference>
<feature type="compositionally biased region" description="Basic and acidic residues" evidence="1">
    <location>
        <begin position="1"/>
        <end position="10"/>
    </location>
</feature>
<evidence type="ECO:0000256" key="1">
    <source>
        <dbReference type="SAM" id="MobiDB-lite"/>
    </source>
</evidence>
<sequence>MASGPSDRDLMPPPPAFLGGNSAGPSQGAGPSQTAGPSQGAGPCPTAGPSGINQPNEAGSTPSKKLTSTQVVWAYITYKYDIR</sequence>
<feature type="region of interest" description="Disordered" evidence="1">
    <location>
        <begin position="1"/>
        <end position="66"/>
    </location>
</feature>
<evidence type="ECO:0000313" key="2">
    <source>
        <dbReference type="EMBL" id="KAF6022221.1"/>
    </source>
</evidence>
<gene>
    <name evidence="2" type="ORF">EB796_019463</name>
</gene>
<dbReference type="EMBL" id="VXIV02002879">
    <property type="protein sequence ID" value="KAF6022221.1"/>
    <property type="molecule type" value="Genomic_DNA"/>
</dbReference>
<evidence type="ECO:0000313" key="3">
    <source>
        <dbReference type="Proteomes" id="UP000593567"/>
    </source>
</evidence>
<accession>A0A7J7J9H4</accession>
<proteinExistence type="predicted"/>
<reference evidence="2" key="1">
    <citation type="submission" date="2020-06" db="EMBL/GenBank/DDBJ databases">
        <title>Draft genome of Bugula neritina, a colonial animal packing powerful symbionts and potential medicines.</title>
        <authorList>
            <person name="Rayko M."/>
        </authorList>
    </citation>
    <scope>NUCLEOTIDE SEQUENCE [LARGE SCALE GENOMIC DNA]</scope>
    <source>
        <strain evidence="2">Kwan_BN1</strain>
    </source>
</reference>
<feature type="compositionally biased region" description="Polar residues" evidence="1">
    <location>
        <begin position="51"/>
        <end position="66"/>
    </location>
</feature>
<feature type="compositionally biased region" description="Polar residues" evidence="1">
    <location>
        <begin position="23"/>
        <end position="37"/>
    </location>
</feature>
<organism evidence="2 3">
    <name type="scientific">Bugula neritina</name>
    <name type="common">Brown bryozoan</name>
    <name type="synonym">Sertularia neritina</name>
    <dbReference type="NCBI Taxonomy" id="10212"/>
    <lineage>
        <taxon>Eukaryota</taxon>
        <taxon>Metazoa</taxon>
        <taxon>Spiralia</taxon>
        <taxon>Lophotrochozoa</taxon>
        <taxon>Bryozoa</taxon>
        <taxon>Gymnolaemata</taxon>
        <taxon>Cheilostomatida</taxon>
        <taxon>Flustrina</taxon>
        <taxon>Buguloidea</taxon>
        <taxon>Bugulidae</taxon>
        <taxon>Bugula</taxon>
    </lineage>
</organism>
<name>A0A7J7J9H4_BUGNE</name>
<dbReference type="AlphaFoldDB" id="A0A7J7J9H4"/>
<protein>
    <submittedName>
        <fullName evidence="2">Uncharacterized protein</fullName>
    </submittedName>
</protein>
<keyword evidence="3" id="KW-1185">Reference proteome</keyword>